<gene>
    <name evidence="2" type="ORF">ACTOB_003366</name>
</gene>
<protein>
    <submittedName>
        <fullName evidence="2">Uncharacterized protein</fullName>
    </submittedName>
</protein>
<keyword evidence="1" id="KW-1133">Transmembrane helix</keyword>
<accession>A0ABY8WRT5</accession>
<keyword evidence="1" id="KW-0472">Membrane</keyword>
<name>A0ABY8WRT5_9ACTN</name>
<dbReference type="RefSeq" id="WP_284921144.1">
    <property type="nucleotide sequence ID" value="NZ_CP126980.1"/>
</dbReference>
<organism evidence="2 3">
    <name type="scientific">Actinoplanes oblitus</name>
    <dbReference type="NCBI Taxonomy" id="3040509"/>
    <lineage>
        <taxon>Bacteria</taxon>
        <taxon>Bacillati</taxon>
        <taxon>Actinomycetota</taxon>
        <taxon>Actinomycetes</taxon>
        <taxon>Micromonosporales</taxon>
        <taxon>Micromonosporaceae</taxon>
        <taxon>Actinoplanes</taxon>
    </lineage>
</organism>
<evidence type="ECO:0000313" key="3">
    <source>
        <dbReference type="Proteomes" id="UP001240150"/>
    </source>
</evidence>
<proteinExistence type="predicted"/>
<dbReference type="EMBL" id="CP126980">
    <property type="protein sequence ID" value="WIM99706.1"/>
    <property type="molecule type" value="Genomic_DNA"/>
</dbReference>
<keyword evidence="3" id="KW-1185">Reference proteome</keyword>
<feature type="transmembrane region" description="Helical" evidence="1">
    <location>
        <begin position="187"/>
        <end position="206"/>
    </location>
</feature>
<evidence type="ECO:0000256" key="1">
    <source>
        <dbReference type="SAM" id="Phobius"/>
    </source>
</evidence>
<dbReference type="Proteomes" id="UP001240150">
    <property type="component" value="Chromosome"/>
</dbReference>
<sequence length="216" mass="23051">MAGVLLLVAAPLSVLLIGAEEDEKIFDARLAYAVARDGHAGDTHRVSEYAHTMRRTVEMAQAGWFRTEGEAVAQIEDAYQRALPGTLFRVPAELSASGQEVTLRLPPRDRGPGQDAVAAALDQYRTACRTALDSGFSRVTTSPRKAAVLAADENRVVAAAEAVESAGNLASRRESDEAIRKIRREHLGMQAGAAAVLGASALVVLGRRRRAPKPAE</sequence>
<reference evidence="2 3" key="1">
    <citation type="submission" date="2023-06" db="EMBL/GenBank/DDBJ databases">
        <authorList>
            <person name="Yushchuk O."/>
            <person name="Binda E."/>
            <person name="Ruckert-Reed C."/>
            <person name="Fedorenko V."/>
            <person name="Kalinowski J."/>
            <person name="Marinelli F."/>
        </authorList>
    </citation>
    <scope>NUCLEOTIDE SEQUENCE [LARGE SCALE GENOMIC DNA]</scope>
    <source>
        <strain evidence="2 3">NRRL 3884</strain>
    </source>
</reference>
<keyword evidence="1" id="KW-0812">Transmembrane</keyword>
<evidence type="ECO:0000313" key="2">
    <source>
        <dbReference type="EMBL" id="WIM99706.1"/>
    </source>
</evidence>